<keyword evidence="8" id="KW-0547">Nucleotide-binding</keyword>
<dbReference type="InterPro" id="IPR013767">
    <property type="entry name" value="PAS_fold"/>
</dbReference>
<evidence type="ECO:0000256" key="11">
    <source>
        <dbReference type="ARBA" id="ARBA00022989"/>
    </source>
</evidence>
<dbReference type="SMART" id="SM00304">
    <property type="entry name" value="HAMP"/>
    <property type="match status" value="1"/>
</dbReference>
<dbReference type="Gene3D" id="3.30.450.20">
    <property type="entry name" value="PAS domain"/>
    <property type="match status" value="1"/>
</dbReference>
<dbReference type="EMBL" id="CP147407">
    <property type="protein sequence ID" value="WXB95376.1"/>
    <property type="molecule type" value="Genomic_DNA"/>
</dbReference>
<evidence type="ECO:0000256" key="7">
    <source>
        <dbReference type="ARBA" id="ARBA00022692"/>
    </source>
</evidence>
<gene>
    <name evidence="17" type="ORF">WCV65_12415</name>
</gene>
<feature type="transmembrane region" description="Helical" evidence="14">
    <location>
        <begin position="12"/>
        <end position="31"/>
    </location>
</feature>
<dbReference type="Proteomes" id="UP001377337">
    <property type="component" value="Chromosome"/>
</dbReference>
<dbReference type="InterPro" id="IPR005467">
    <property type="entry name" value="His_kinase_dom"/>
</dbReference>
<dbReference type="Pfam" id="PF02518">
    <property type="entry name" value="HATPase_c"/>
    <property type="match status" value="1"/>
</dbReference>
<feature type="transmembrane region" description="Helical" evidence="14">
    <location>
        <begin position="181"/>
        <end position="202"/>
    </location>
</feature>
<dbReference type="SUPFAM" id="SSF47384">
    <property type="entry name" value="Homodimeric domain of signal transducing histidine kinase"/>
    <property type="match status" value="1"/>
</dbReference>
<dbReference type="PROSITE" id="PS50885">
    <property type="entry name" value="HAMP"/>
    <property type="match status" value="1"/>
</dbReference>
<dbReference type="CDD" id="cd00075">
    <property type="entry name" value="HATPase"/>
    <property type="match status" value="1"/>
</dbReference>
<reference evidence="17 18" key="1">
    <citation type="submission" date="2024-02" db="EMBL/GenBank/DDBJ databases">
        <title>Seven novel Bacillus-like species.</title>
        <authorList>
            <person name="Liu G."/>
        </authorList>
    </citation>
    <scope>NUCLEOTIDE SEQUENCE [LARGE SCALE GENOMIC DNA]</scope>
    <source>
        <strain evidence="17 18">FJAT-52054</strain>
    </source>
</reference>
<evidence type="ECO:0000256" key="13">
    <source>
        <dbReference type="ARBA" id="ARBA00023136"/>
    </source>
</evidence>
<evidence type="ECO:0000256" key="4">
    <source>
        <dbReference type="ARBA" id="ARBA00022475"/>
    </source>
</evidence>
<evidence type="ECO:0000256" key="1">
    <source>
        <dbReference type="ARBA" id="ARBA00000085"/>
    </source>
</evidence>
<dbReference type="SUPFAM" id="SSF158472">
    <property type="entry name" value="HAMP domain-like"/>
    <property type="match status" value="1"/>
</dbReference>
<dbReference type="SUPFAM" id="SSF55874">
    <property type="entry name" value="ATPase domain of HSP90 chaperone/DNA topoisomerase II/histidine kinase"/>
    <property type="match status" value="1"/>
</dbReference>
<dbReference type="EC" id="2.7.13.3" evidence="3"/>
<keyword evidence="18" id="KW-1185">Reference proteome</keyword>
<dbReference type="Gene3D" id="3.30.565.10">
    <property type="entry name" value="Histidine kinase-like ATPase, C-terminal domain"/>
    <property type="match status" value="1"/>
</dbReference>
<comment type="subcellular location">
    <subcellularLocation>
        <location evidence="2">Cell membrane</location>
        <topology evidence="2">Multi-pass membrane protein</topology>
    </subcellularLocation>
</comment>
<dbReference type="InterPro" id="IPR003594">
    <property type="entry name" value="HATPase_dom"/>
</dbReference>
<dbReference type="CDD" id="cd00130">
    <property type="entry name" value="PAS"/>
    <property type="match status" value="1"/>
</dbReference>
<sequence length="607" mass="68198">MRLWRSVVGKLWGTILLLVAFVLLVLTILWFEFIENYQTNQAESELSQMADKISGILENHQDIHDSAELARSIALELSDEKTGIMIVDENGKAWYSSKGNGSKQPYISLETIRNDRELSAVLKGTGESMKTITADEETGHKKEKVLLQGVPYQLSEGEHGAVFVSQSLASIREATASTTRYTFIGAAVGLILTTVFAFFLSTRITYPLRKMREAALELTKGKFDKKVPILTGDEIGELAAAFNQMGRQLKYHINALNQEKEHLTSILSSMADGVITLNIDGTILVTNPPAERFLQAWYYEQQMDIKSGEELPPEAKELFRRVVNTEKEQVIELTLQGRFWVMVMGPLYDQDYVRGAVAVLRDMTEERRLDKLRKDFIANVSHELRTPIALLQGYSEAIVDDIASTDEEKKEISKVIYEESLRMGRLVNELLDLARMEAGHVTLLYEDVHVSELVNKISRKFQGMARDKTIELSTSLNIEHDTFVMDSDKIEQVLTNLVDNAIRHTDEGGKVTFSVQSADKGLRFDVTDTGTGIPEEDLPFVFERFYKADKARTRGRAGTGLGLAIAKNIIEAHHGTITVHSKIHEGTTFTFYLTKADETQMKGETDS</sequence>
<dbReference type="SUPFAM" id="SSF55785">
    <property type="entry name" value="PYP-like sensor domain (PAS domain)"/>
    <property type="match status" value="1"/>
</dbReference>
<feature type="domain" description="Histidine kinase" evidence="15">
    <location>
        <begin position="379"/>
        <end position="597"/>
    </location>
</feature>
<name>A0ABZ2NCK6_9BACI</name>
<comment type="catalytic activity">
    <reaction evidence="1">
        <text>ATP + protein L-histidine = ADP + protein N-phospho-L-histidine.</text>
        <dbReference type="EC" id="2.7.13.3"/>
    </reaction>
</comment>
<dbReference type="InterPro" id="IPR004358">
    <property type="entry name" value="Sig_transdc_His_kin-like_C"/>
</dbReference>
<keyword evidence="6" id="KW-0808">Transferase</keyword>
<dbReference type="CDD" id="cd06225">
    <property type="entry name" value="HAMP"/>
    <property type="match status" value="1"/>
</dbReference>
<dbReference type="GO" id="GO:0005524">
    <property type="term" value="F:ATP binding"/>
    <property type="evidence" value="ECO:0007669"/>
    <property type="project" value="UniProtKB-KW"/>
</dbReference>
<evidence type="ECO:0000256" key="14">
    <source>
        <dbReference type="SAM" id="Phobius"/>
    </source>
</evidence>
<dbReference type="Pfam" id="PF00512">
    <property type="entry name" value="HisKA"/>
    <property type="match status" value="1"/>
</dbReference>
<evidence type="ECO:0000256" key="5">
    <source>
        <dbReference type="ARBA" id="ARBA00022553"/>
    </source>
</evidence>
<dbReference type="InterPro" id="IPR003661">
    <property type="entry name" value="HisK_dim/P_dom"/>
</dbReference>
<evidence type="ECO:0000256" key="9">
    <source>
        <dbReference type="ARBA" id="ARBA00022777"/>
    </source>
</evidence>
<dbReference type="InterPro" id="IPR003660">
    <property type="entry name" value="HAMP_dom"/>
</dbReference>
<accession>A0ABZ2NCK6</accession>
<evidence type="ECO:0000259" key="16">
    <source>
        <dbReference type="PROSITE" id="PS50885"/>
    </source>
</evidence>
<evidence type="ECO:0000256" key="10">
    <source>
        <dbReference type="ARBA" id="ARBA00022840"/>
    </source>
</evidence>
<keyword evidence="4" id="KW-1003">Cell membrane</keyword>
<dbReference type="InterPro" id="IPR050351">
    <property type="entry name" value="BphY/WalK/GraS-like"/>
</dbReference>
<keyword evidence="13 14" id="KW-0472">Membrane</keyword>
<evidence type="ECO:0000256" key="2">
    <source>
        <dbReference type="ARBA" id="ARBA00004651"/>
    </source>
</evidence>
<dbReference type="Pfam" id="PF00989">
    <property type="entry name" value="PAS"/>
    <property type="match status" value="1"/>
</dbReference>
<dbReference type="InterPro" id="IPR000014">
    <property type="entry name" value="PAS"/>
</dbReference>
<keyword evidence="5" id="KW-0597">Phosphoprotein</keyword>
<dbReference type="InterPro" id="IPR035965">
    <property type="entry name" value="PAS-like_dom_sf"/>
</dbReference>
<keyword evidence="10 17" id="KW-0067">ATP-binding</keyword>
<dbReference type="RefSeq" id="WP_035408555.1">
    <property type="nucleotide sequence ID" value="NZ_CP147407.1"/>
</dbReference>
<keyword evidence="9" id="KW-0418">Kinase</keyword>
<dbReference type="PANTHER" id="PTHR42878:SF3">
    <property type="entry name" value="HISTIDINE PROTEIN KINASE SAES"/>
    <property type="match status" value="1"/>
</dbReference>
<dbReference type="CDD" id="cd00082">
    <property type="entry name" value="HisKA"/>
    <property type="match status" value="1"/>
</dbReference>
<dbReference type="PRINTS" id="PR00344">
    <property type="entry name" value="BCTRLSENSOR"/>
</dbReference>
<dbReference type="SMART" id="SM00388">
    <property type="entry name" value="HisKA"/>
    <property type="match status" value="1"/>
</dbReference>
<keyword evidence="11 14" id="KW-1133">Transmembrane helix</keyword>
<evidence type="ECO:0000256" key="6">
    <source>
        <dbReference type="ARBA" id="ARBA00022679"/>
    </source>
</evidence>
<dbReference type="PROSITE" id="PS50109">
    <property type="entry name" value="HIS_KIN"/>
    <property type="match status" value="1"/>
</dbReference>
<dbReference type="InterPro" id="IPR036097">
    <property type="entry name" value="HisK_dim/P_sf"/>
</dbReference>
<evidence type="ECO:0000313" key="17">
    <source>
        <dbReference type="EMBL" id="WXB95376.1"/>
    </source>
</evidence>
<protein>
    <recommendedName>
        <fullName evidence="3">histidine kinase</fullName>
        <ecNumber evidence="3">2.7.13.3</ecNumber>
    </recommendedName>
</protein>
<dbReference type="Gene3D" id="6.10.340.10">
    <property type="match status" value="1"/>
</dbReference>
<dbReference type="SMART" id="SM00387">
    <property type="entry name" value="HATPase_c"/>
    <property type="match status" value="1"/>
</dbReference>
<evidence type="ECO:0000256" key="8">
    <source>
        <dbReference type="ARBA" id="ARBA00022741"/>
    </source>
</evidence>
<proteinExistence type="predicted"/>
<dbReference type="Pfam" id="PF18698">
    <property type="entry name" value="HisK_sensor"/>
    <property type="match status" value="1"/>
</dbReference>
<keyword evidence="12" id="KW-0902">Two-component regulatory system</keyword>
<dbReference type="Gene3D" id="1.10.287.130">
    <property type="match status" value="1"/>
</dbReference>
<feature type="domain" description="HAMP" evidence="16">
    <location>
        <begin position="202"/>
        <end position="254"/>
    </location>
</feature>
<evidence type="ECO:0000256" key="12">
    <source>
        <dbReference type="ARBA" id="ARBA00023012"/>
    </source>
</evidence>
<evidence type="ECO:0000259" key="15">
    <source>
        <dbReference type="PROSITE" id="PS50109"/>
    </source>
</evidence>
<organism evidence="17 18">
    <name type="scientific">Metabacillus sediminis</name>
    <dbReference type="NCBI Taxonomy" id="3117746"/>
    <lineage>
        <taxon>Bacteria</taxon>
        <taxon>Bacillati</taxon>
        <taxon>Bacillota</taxon>
        <taxon>Bacilli</taxon>
        <taxon>Bacillales</taxon>
        <taxon>Bacillaceae</taxon>
        <taxon>Metabacillus</taxon>
    </lineage>
</organism>
<dbReference type="PANTHER" id="PTHR42878">
    <property type="entry name" value="TWO-COMPONENT HISTIDINE KINASE"/>
    <property type="match status" value="1"/>
</dbReference>
<dbReference type="SMART" id="SM00091">
    <property type="entry name" value="PAS"/>
    <property type="match status" value="1"/>
</dbReference>
<dbReference type="InterPro" id="IPR036890">
    <property type="entry name" value="HATPase_C_sf"/>
</dbReference>
<dbReference type="Pfam" id="PF00672">
    <property type="entry name" value="HAMP"/>
    <property type="match status" value="1"/>
</dbReference>
<dbReference type="InterPro" id="IPR041328">
    <property type="entry name" value="HisK_sensor"/>
</dbReference>
<evidence type="ECO:0000256" key="3">
    <source>
        <dbReference type="ARBA" id="ARBA00012438"/>
    </source>
</evidence>
<evidence type="ECO:0000313" key="18">
    <source>
        <dbReference type="Proteomes" id="UP001377337"/>
    </source>
</evidence>
<keyword evidence="7 14" id="KW-0812">Transmembrane</keyword>